<dbReference type="InterPro" id="IPR027383">
    <property type="entry name" value="Znf_put"/>
</dbReference>
<evidence type="ECO:0000313" key="5">
    <source>
        <dbReference type="Proteomes" id="UP000273982"/>
    </source>
</evidence>
<accession>A0A3G8M9P1</accession>
<evidence type="ECO:0000313" key="4">
    <source>
        <dbReference type="EMBL" id="AZG77548.1"/>
    </source>
</evidence>
<dbReference type="RefSeq" id="WP_124739214.1">
    <property type="nucleotide sequence ID" value="NZ_CP034086.1"/>
</dbReference>
<gene>
    <name evidence="4" type="ORF">EHO51_12860</name>
</gene>
<reference evidence="4 5" key="1">
    <citation type="submission" date="2018-11" db="EMBL/GenBank/DDBJ databases">
        <title>Genome squencing of methanotrophic bacteria isolated from alkaline groundwater in Korea.</title>
        <authorList>
            <person name="Nguyen L.N."/>
        </authorList>
    </citation>
    <scope>NUCLEOTIDE SEQUENCE [LARGE SCALE GENOMIC DNA]</scope>
    <source>
        <strain evidence="4 5">GW6</strain>
    </source>
</reference>
<feature type="transmembrane region" description="Helical" evidence="2">
    <location>
        <begin position="116"/>
        <end position="139"/>
    </location>
</feature>
<keyword evidence="2" id="KW-0812">Transmembrane</keyword>
<evidence type="ECO:0000256" key="2">
    <source>
        <dbReference type="SAM" id="Phobius"/>
    </source>
</evidence>
<dbReference type="EMBL" id="CP034086">
    <property type="protein sequence ID" value="AZG77548.1"/>
    <property type="molecule type" value="Genomic_DNA"/>
</dbReference>
<name>A0A3G8M9P1_9HYPH</name>
<dbReference type="KEGG" id="mros:EHO51_12860"/>
<dbReference type="Pfam" id="PF13490">
    <property type="entry name" value="zf-HC2"/>
    <property type="match status" value="1"/>
</dbReference>
<dbReference type="AlphaFoldDB" id="A0A3G8M9P1"/>
<feature type="domain" description="Putative zinc-finger" evidence="3">
    <location>
        <begin position="11"/>
        <end position="33"/>
    </location>
</feature>
<proteinExistence type="predicted"/>
<evidence type="ECO:0000259" key="3">
    <source>
        <dbReference type="Pfam" id="PF13490"/>
    </source>
</evidence>
<protein>
    <submittedName>
        <fullName evidence="4">Anti-sigma factor</fullName>
    </submittedName>
</protein>
<evidence type="ECO:0000256" key="1">
    <source>
        <dbReference type="SAM" id="MobiDB-lite"/>
    </source>
</evidence>
<keyword evidence="2" id="KW-1133">Transmembrane helix</keyword>
<keyword evidence="2" id="KW-0472">Membrane</keyword>
<organism evidence="4 5">
    <name type="scientific">Methylocystis rosea</name>
    <dbReference type="NCBI Taxonomy" id="173366"/>
    <lineage>
        <taxon>Bacteria</taxon>
        <taxon>Pseudomonadati</taxon>
        <taxon>Pseudomonadota</taxon>
        <taxon>Alphaproteobacteria</taxon>
        <taxon>Hyphomicrobiales</taxon>
        <taxon>Methylocystaceae</taxon>
        <taxon>Methylocystis</taxon>
    </lineage>
</organism>
<dbReference type="Proteomes" id="UP000273982">
    <property type="component" value="Chromosome"/>
</dbReference>
<feature type="region of interest" description="Disordered" evidence="1">
    <location>
        <begin position="71"/>
        <end position="102"/>
    </location>
</feature>
<sequence length="297" mass="31117">MTPSALIEEADLHALVDGELDPERRRKVEDHLLQHPEDAALVEGWRRQNAALRAAFEPVALETPPLSLREAAARPPAPPAGQGPIETGAIHWGRPGAAPRPTRKLDEIRASRRRQALASTLLTLIAGAAVAAAALLFLASRPPAQSPTTRAIAATSYAARAGLTYATYILDPRPVEVEASRRGELLAWLQERVGFSRAPDLSGVGLRLLGGRVAPGVAAPAAFLVYERDDGGRVGLYFERAEALAAPAGQRGQGVSVIEWRAGGFAFVLVGALAPEAMQAAAEAAAAAVAATPAEVK</sequence>